<keyword evidence="3" id="KW-1185">Reference proteome</keyword>
<reference evidence="2 3" key="1">
    <citation type="submission" date="2020-04" db="EMBL/GenBank/DDBJ databases">
        <authorList>
            <person name="Liu S."/>
        </authorList>
    </citation>
    <scope>NUCLEOTIDE SEQUENCE [LARGE SCALE GENOMIC DNA]</scope>
    <source>
        <strain evidence="2 3">CGMCC 1.15091</strain>
    </source>
</reference>
<feature type="compositionally biased region" description="Basic and acidic residues" evidence="1">
    <location>
        <begin position="1"/>
        <end position="13"/>
    </location>
</feature>
<protein>
    <submittedName>
        <fullName evidence="2">Uncharacterized protein</fullName>
    </submittedName>
</protein>
<accession>A0ABX1JLL4</accession>
<dbReference type="EMBL" id="JAAZSR010000070">
    <property type="protein sequence ID" value="NKX50197.1"/>
    <property type="molecule type" value="Genomic_DNA"/>
</dbReference>
<feature type="region of interest" description="Disordered" evidence="1">
    <location>
        <begin position="1"/>
        <end position="23"/>
    </location>
</feature>
<feature type="non-terminal residue" evidence="2">
    <location>
        <position position="122"/>
    </location>
</feature>
<gene>
    <name evidence="2" type="ORF">HER39_06365</name>
</gene>
<evidence type="ECO:0000256" key="1">
    <source>
        <dbReference type="SAM" id="MobiDB-lite"/>
    </source>
</evidence>
<name>A0ABX1JLL4_9MICC</name>
<dbReference type="Proteomes" id="UP000523795">
    <property type="component" value="Unassembled WGS sequence"/>
</dbReference>
<sequence>MRSDGHLDPRDDGDGTTDPLRPQKDLAAAVEVAELFCEGLTGRQRFRRTLESLVAPPSRLAWGDFQAAARSLRSVPAWRVTDVHCPNGNTNVAHVDIGSATNPLAVAVLKLVWSPQLQCWLV</sequence>
<evidence type="ECO:0000313" key="3">
    <source>
        <dbReference type="Proteomes" id="UP000523795"/>
    </source>
</evidence>
<proteinExistence type="predicted"/>
<evidence type="ECO:0000313" key="2">
    <source>
        <dbReference type="EMBL" id="NKX50197.1"/>
    </source>
</evidence>
<comment type="caution">
    <text evidence="2">The sequence shown here is derived from an EMBL/GenBank/DDBJ whole genome shotgun (WGS) entry which is preliminary data.</text>
</comment>
<organism evidence="2 3">
    <name type="scientific">Arthrobacter deserti</name>
    <dbReference type="NCBI Taxonomy" id="1742687"/>
    <lineage>
        <taxon>Bacteria</taxon>
        <taxon>Bacillati</taxon>
        <taxon>Actinomycetota</taxon>
        <taxon>Actinomycetes</taxon>
        <taxon>Micrococcales</taxon>
        <taxon>Micrococcaceae</taxon>
        <taxon>Arthrobacter</taxon>
    </lineage>
</organism>